<dbReference type="RefSeq" id="XP_066693141.1">
    <property type="nucleotide sequence ID" value="XM_066850903.1"/>
</dbReference>
<comment type="caution">
    <text evidence="1">The sequence shown here is derived from an EMBL/GenBank/DDBJ whole genome shotgun (WGS) entry which is preliminary data.</text>
</comment>
<dbReference type="GeneID" id="92083965"/>
<protein>
    <submittedName>
        <fullName evidence="1">Uncharacterized protein</fullName>
    </submittedName>
</protein>
<dbReference type="EMBL" id="JAQQWE010000010">
    <property type="protein sequence ID" value="KAK7937813.1"/>
    <property type="molecule type" value="Genomic_DNA"/>
</dbReference>
<proteinExistence type="predicted"/>
<organism evidence="1 2">
    <name type="scientific">Apiospora aurea</name>
    <dbReference type="NCBI Taxonomy" id="335848"/>
    <lineage>
        <taxon>Eukaryota</taxon>
        <taxon>Fungi</taxon>
        <taxon>Dikarya</taxon>
        <taxon>Ascomycota</taxon>
        <taxon>Pezizomycotina</taxon>
        <taxon>Sordariomycetes</taxon>
        <taxon>Xylariomycetidae</taxon>
        <taxon>Amphisphaeriales</taxon>
        <taxon>Apiosporaceae</taxon>
        <taxon>Apiospora</taxon>
    </lineage>
</organism>
<sequence length="533" mass="59822">MMETKTNPDICENCGESRNPKTARFEHRRIGLNEPPEPVLCRCRDPTELFESMKRKIALTTEHIKTLDNTTMLLLPSPNPNMVMVDSIAKIPVREVEIRLDAHLAKVLFERMESGLFTNATVKEVREIGCIWWTGRDANTNAKIRKRSNGESVVKISRSRYVIVPGYTLAMSDEYGFEGRIKDPIYDVRMTEISTRLEVMNSTEDGYINVTITARRYRSGDTPSYACEFEVEDEPSNIIVRRIVALSVGMVGCVESMAKIIDIDFLSDIRSKDHVVVDVPTMDGYKGVRMAKADGVKVYVLCYDFGYVVTTTDPVLTVQSCMVTISDDFMPQLTKRPDVVVAEMLIDGSLVYIGTLAVDGRTLSSDELYLGRCPITRANPGFIYRRCWDTTPTPAQLRFEPTPNDGVVLVNKLRTMRLKMPTVDLMCLDGKMCAIDGGTMIPIADADSNMEENAVYEMDVVKNRTSGSIQIVMPRMRVAKKVPNSMDVVKRAVASATKDPNVSATLLDITSMSFSMRERLYTMAQTRPTRPRG</sequence>
<reference evidence="1 2" key="1">
    <citation type="submission" date="2023-01" db="EMBL/GenBank/DDBJ databases">
        <title>Analysis of 21 Apiospora genomes using comparative genomics revels a genus with tremendous synthesis potential of carbohydrate active enzymes and secondary metabolites.</title>
        <authorList>
            <person name="Sorensen T."/>
        </authorList>
    </citation>
    <scope>NUCLEOTIDE SEQUENCE [LARGE SCALE GENOMIC DNA]</scope>
    <source>
        <strain evidence="1 2">CBS 24483</strain>
    </source>
</reference>
<keyword evidence="2" id="KW-1185">Reference proteome</keyword>
<dbReference type="Proteomes" id="UP001391051">
    <property type="component" value="Unassembled WGS sequence"/>
</dbReference>
<evidence type="ECO:0000313" key="2">
    <source>
        <dbReference type="Proteomes" id="UP001391051"/>
    </source>
</evidence>
<accession>A0ABR1PTR8</accession>
<evidence type="ECO:0000313" key="1">
    <source>
        <dbReference type="EMBL" id="KAK7937813.1"/>
    </source>
</evidence>
<name>A0ABR1PTR8_9PEZI</name>
<gene>
    <name evidence="1" type="ORF">PG986_014681</name>
</gene>